<dbReference type="SMART" id="SM00799">
    <property type="entry name" value="DENN"/>
    <property type="match status" value="1"/>
</dbReference>
<organism evidence="4 5">
    <name type="scientific">Peronospora matthiolae</name>
    <dbReference type="NCBI Taxonomy" id="2874970"/>
    <lineage>
        <taxon>Eukaryota</taxon>
        <taxon>Sar</taxon>
        <taxon>Stramenopiles</taxon>
        <taxon>Oomycota</taxon>
        <taxon>Peronosporomycetes</taxon>
        <taxon>Peronosporales</taxon>
        <taxon>Peronosporaceae</taxon>
        <taxon>Peronospora</taxon>
    </lineage>
</organism>
<feature type="region of interest" description="Disordered" evidence="1">
    <location>
        <begin position="171"/>
        <end position="222"/>
    </location>
</feature>
<dbReference type="Gene3D" id="3.30.450.200">
    <property type="match status" value="1"/>
</dbReference>
<feature type="compositionally biased region" description="Basic residues" evidence="1">
    <location>
        <begin position="556"/>
        <end position="567"/>
    </location>
</feature>
<feature type="region of interest" description="Disordered" evidence="1">
    <location>
        <begin position="95"/>
        <end position="120"/>
    </location>
</feature>
<evidence type="ECO:0000313" key="3">
    <source>
        <dbReference type="EMBL" id="CAK7892459.1"/>
    </source>
</evidence>
<feature type="region of interest" description="Disordered" evidence="1">
    <location>
        <begin position="544"/>
        <end position="571"/>
    </location>
</feature>
<evidence type="ECO:0000259" key="2">
    <source>
        <dbReference type="PROSITE" id="PS50211"/>
    </source>
</evidence>
<dbReference type="Gene3D" id="3.40.50.11500">
    <property type="match status" value="1"/>
</dbReference>
<dbReference type="InterPro" id="IPR037516">
    <property type="entry name" value="Tripartite_DENN"/>
</dbReference>
<feature type="region of interest" description="Disordered" evidence="1">
    <location>
        <begin position="393"/>
        <end position="420"/>
    </location>
</feature>
<evidence type="ECO:0000256" key="1">
    <source>
        <dbReference type="SAM" id="MobiDB-lite"/>
    </source>
</evidence>
<dbReference type="Pfam" id="PF03456">
    <property type="entry name" value="uDENN"/>
    <property type="match status" value="1"/>
</dbReference>
<dbReference type="InterPro" id="IPR051942">
    <property type="entry name" value="DENN_domain_containing_2"/>
</dbReference>
<feature type="compositionally biased region" description="Basic and acidic residues" evidence="1">
    <location>
        <begin position="199"/>
        <end position="217"/>
    </location>
</feature>
<evidence type="ECO:0000313" key="5">
    <source>
        <dbReference type="Proteomes" id="UP001162060"/>
    </source>
</evidence>
<feature type="compositionally biased region" description="Acidic residues" evidence="1">
    <location>
        <begin position="101"/>
        <end position="117"/>
    </location>
</feature>
<dbReference type="Pfam" id="PF02141">
    <property type="entry name" value="DENN"/>
    <property type="match status" value="1"/>
</dbReference>
<feature type="domain" description="UDENN" evidence="2">
    <location>
        <begin position="714"/>
        <end position="935"/>
    </location>
</feature>
<feature type="compositionally biased region" description="Polar residues" evidence="1">
    <location>
        <begin position="171"/>
        <end position="194"/>
    </location>
</feature>
<proteinExistence type="predicted"/>
<dbReference type="PANTHER" id="PTHR15288:SF0">
    <property type="entry name" value="UDENN DOMAIN-CONTAINING PROTEIN"/>
    <property type="match status" value="1"/>
</dbReference>
<comment type="caution">
    <text evidence="4">The sequence shown here is derived from an EMBL/GenBank/DDBJ whole genome shotgun (WGS) entry which is preliminary data.</text>
</comment>
<protein>
    <recommendedName>
        <fullName evidence="2">UDENN domain-containing protein</fullName>
    </recommendedName>
</protein>
<dbReference type="PANTHER" id="PTHR15288">
    <property type="entry name" value="DENN DOMAIN-CONTAINING PROTEIN 2"/>
    <property type="match status" value="1"/>
</dbReference>
<dbReference type="InterPro" id="IPR036034">
    <property type="entry name" value="PDZ_sf"/>
</dbReference>
<dbReference type="InterPro" id="IPR043153">
    <property type="entry name" value="DENN_C"/>
</dbReference>
<dbReference type="InterPro" id="IPR005113">
    <property type="entry name" value="uDENN_dom"/>
</dbReference>
<accession>A0AAV1V3M8</accession>
<dbReference type="EMBL" id="CAKLBY020000264">
    <property type="protein sequence ID" value="CAK7941395.1"/>
    <property type="molecule type" value="Genomic_DNA"/>
</dbReference>
<dbReference type="PROSITE" id="PS50211">
    <property type="entry name" value="DENN"/>
    <property type="match status" value="1"/>
</dbReference>
<dbReference type="InterPro" id="IPR001194">
    <property type="entry name" value="cDENN_dom"/>
</dbReference>
<feature type="compositionally biased region" description="Low complexity" evidence="1">
    <location>
        <begin position="393"/>
        <end position="406"/>
    </location>
</feature>
<gene>
    <name evidence="4" type="ORF">PM001_LOCUS26545</name>
    <name evidence="3" type="ORF">PM001_LOCUS406</name>
</gene>
<dbReference type="AlphaFoldDB" id="A0AAV1V3M8"/>
<dbReference type="EMBL" id="CAKLBY020000003">
    <property type="protein sequence ID" value="CAK7892459.1"/>
    <property type="molecule type" value="Genomic_DNA"/>
</dbReference>
<name>A0AAV1V3M8_9STRA</name>
<reference evidence="4" key="1">
    <citation type="submission" date="2024-01" db="EMBL/GenBank/DDBJ databases">
        <authorList>
            <person name="Webb A."/>
        </authorList>
    </citation>
    <scope>NUCLEOTIDE SEQUENCE</scope>
    <source>
        <strain evidence="4">Pm1</strain>
    </source>
</reference>
<feature type="region of interest" description="Disordered" evidence="1">
    <location>
        <begin position="132"/>
        <end position="158"/>
    </location>
</feature>
<evidence type="ECO:0000313" key="4">
    <source>
        <dbReference type="EMBL" id="CAK7941395.1"/>
    </source>
</evidence>
<sequence length="935" mass="105568">MSSQGSGADDAWPKTLEQLQNELVLAKYEAQKWREKYFVEKRRRQKTTKDLLDLIVRTERSQSNGMIDDSIDVRGVEGSSSRQCYPDQTANLLSPTLSSFDFDDDSSEDGGDALGDDNESRGMLSLTSLVGQTRHASEAAVDGDEKQPDTTGDCNDPLNFLIDQKLRDQQSLVHHSDATTASTGRLHRSSTTGSAFEALEGRSSKRSMDGKKSDGAKHSQQQHLMHRIMHVKPSSRDLWYARTHPKQVQNAVRSIKFSMQFKKEHMFEHFFVTGMALTDAGQQHRSSDLAGYWKPELLYDFPNRSNAPPDEFIADFCFPRGVPLTVCTPAQAASVRGMAVSEWFTEIASLLKHAPETTGYTFRLTGGKGEVLYGFCAATMWEEVAVRDTLASSGSQSPLSSVASGLPGENSGSPSGNDNRVVRTTAVAPRCYCFTTKFPFYRFHFAVLRMIIENELEQHRLSSTACEDELDRGVGEDEQFEIILRPLLDLAIEFANSNEEHPLVEERPSGLEVPRRSNLTSIATKQSTTFADKRVILSEDARVRVDEREDSSRSKAAPKRRPNRVRKSLSTDDIDSYNATNELMMNRPVAKIVGSRRPKEYEHVKVGDMLEAVDGIATASMSFDQTMALLEKGNRPMRLRFRRPHSIVPSRVKLSKRRRYLSATSIDILHRARQMRMNDPGHWSTTRFPTFDFSYQFPRRHPDRWTVGVVLRFLTPDNMVEIMAHLLLEKQVVIMSDSPAKVSAVCTAFVLLLSPFQWQSTYIPLLPSGLLDFLHSPVPFLVGCHSLTETSQWPDVCFYNIDRDHVAVPAMTRHLGPSSLPHGVELCHLLWKARERFNALHPSGKPWYELSDEQDTIITLTLQEAEIFLRDLGFDISSHDLAASISGDQSFYDRLQEEVAKEVQKSGFEDYLDEFTQTQLFCEYYESLLQPGTQK</sequence>
<feature type="compositionally biased region" description="Basic and acidic residues" evidence="1">
    <location>
        <begin position="544"/>
        <end position="553"/>
    </location>
</feature>
<dbReference type="SUPFAM" id="SSF50156">
    <property type="entry name" value="PDZ domain-like"/>
    <property type="match status" value="1"/>
</dbReference>
<dbReference type="Proteomes" id="UP001162060">
    <property type="component" value="Unassembled WGS sequence"/>
</dbReference>